<dbReference type="SUPFAM" id="SSF53098">
    <property type="entry name" value="Ribonuclease H-like"/>
    <property type="match status" value="1"/>
</dbReference>
<dbReference type="InterPro" id="IPR012337">
    <property type="entry name" value="RNaseH-like_sf"/>
</dbReference>
<proteinExistence type="predicted"/>
<gene>
    <name evidence="1" type="ORF">FCULG_00012578</name>
</gene>
<dbReference type="Gene3D" id="3.30.420.10">
    <property type="entry name" value="Ribonuclease H-like superfamily/Ribonuclease H"/>
    <property type="match status" value="1"/>
</dbReference>
<name>A0A2T4GG10_FUSCU</name>
<dbReference type="OrthoDB" id="428177at2759"/>
<dbReference type="Proteomes" id="UP000241587">
    <property type="component" value="Unassembled WGS sequence"/>
</dbReference>
<protein>
    <recommendedName>
        <fullName evidence="3">3'-5' exonuclease domain-containing protein</fullName>
    </recommendedName>
</protein>
<reference evidence="1 2" key="1">
    <citation type="submission" date="2018-02" db="EMBL/GenBank/DDBJ databases">
        <title>Fusarium culmorum secondary metabolites in fungal-bacterial-plant interactions.</title>
        <authorList>
            <person name="Schmidt R."/>
        </authorList>
    </citation>
    <scope>NUCLEOTIDE SEQUENCE [LARGE SCALE GENOMIC DNA]</scope>
    <source>
        <strain evidence="1 2">PV</strain>
    </source>
</reference>
<dbReference type="InterPro" id="IPR036397">
    <property type="entry name" value="RNaseH_sf"/>
</dbReference>
<dbReference type="AlphaFoldDB" id="A0A2T4GG10"/>
<evidence type="ECO:0000313" key="2">
    <source>
        <dbReference type="Proteomes" id="UP000241587"/>
    </source>
</evidence>
<comment type="caution">
    <text evidence="1">The sequence shown here is derived from an EMBL/GenBank/DDBJ whole genome shotgun (WGS) entry which is preliminary data.</text>
</comment>
<dbReference type="EMBL" id="PVEM01000017">
    <property type="protein sequence ID" value="PTD02504.1"/>
    <property type="molecule type" value="Genomic_DNA"/>
</dbReference>
<dbReference type="PANTHER" id="PTHR43040:SF1">
    <property type="entry name" value="RIBONUCLEASE D"/>
    <property type="match status" value="1"/>
</dbReference>
<evidence type="ECO:0000313" key="1">
    <source>
        <dbReference type="EMBL" id="PTD02504.1"/>
    </source>
</evidence>
<keyword evidence="2" id="KW-1185">Reference proteome</keyword>
<dbReference type="PANTHER" id="PTHR43040">
    <property type="entry name" value="RIBONUCLEASE D"/>
    <property type="match status" value="1"/>
</dbReference>
<accession>A0A2T4GG10</accession>
<dbReference type="GO" id="GO:0003676">
    <property type="term" value="F:nucleic acid binding"/>
    <property type="evidence" value="ECO:0007669"/>
    <property type="project" value="InterPro"/>
</dbReference>
<dbReference type="OMA" id="CTERARI"/>
<evidence type="ECO:0008006" key="3">
    <source>
        <dbReference type="Google" id="ProtNLM"/>
    </source>
</evidence>
<organism evidence="1 2">
    <name type="scientific">Fusarium culmorum</name>
    <dbReference type="NCBI Taxonomy" id="5516"/>
    <lineage>
        <taxon>Eukaryota</taxon>
        <taxon>Fungi</taxon>
        <taxon>Dikarya</taxon>
        <taxon>Ascomycota</taxon>
        <taxon>Pezizomycotina</taxon>
        <taxon>Sordariomycetes</taxon>
        <taxon>Hypocreomycetidae</taxon>
        <taxon>Hypocreales</taxon>
        <taxon>Nectriaceae</taxon>
        <taxon>Fusarium</taxon>
    </lineage>
</organism>
<sequence length="298" mass="34327">MANCHSSHSIGGSDQDNGLSTAEIRSTHQLRRLLQDLEGLPVKPPSIYLHASDVGQDQLINLQFLVPPKNTLYVVHMRCLSTTVLSTVSDNGRSLRLILESKAIPKVGFDIRDMSRLLFSQLNVSLGNIYDLQLMELASRDDGQSKKFLAGLSKCIDQDIPDSNIVKRRWLQSDDSTDMYLFNSRDHVPRQSLRRVELFPALWTVYRHKLGVPSELVWLRFARAESQERVQDSKKGLRTQDRQHLGPECWWDREQREAAIDDWNDELLMEIRVGHWKLNDDAEWVPTHKEKNGSIDQF</sequence>